<feature type="domain" description="Solute-binding protein family 5" evidence="2">
    <location>
        <begin position="116"/>
        <end position="478"/>
    </location>
</feature>
<feature type="chain" id="PRO_5043215332" evidence="1">
    <location>
        <begin position="23"/>
        <end position="561"/>
    </location>
</feature>
<dbReference type="EMBL" id="UARK01000001">
    <property type="protein sequence ID" value="SPW24112.1"/>
    <property type="molecule type" value="Genomic_DNA"/>
</dbReference>
<dbReference type="PANTHER" id="PTHR30290">
    <property type="entry name" value="PERIPLASMIC BINDING COMPONENT OF ABC TRANSPORTER"/>
    <property type="match status" value="1"/>
</dbReference>
<dbReference type="GO" id="GO:0015833">
    <property type="term" value="P:peptide transport"/>
    <property type="evidence" value="ECO:0007669"/>
    <property type="project" value="TreeGrafter"/>
</dbReference>
<dbReference type="Gene3D" id="3.10.105.10">
    <property type="entry name" value="Dipeptide-binding Protein, Domain 3"/>
    <property type="match status" value="1"/>
</dbReference>
<comment type="caution">
    <text evidence="3">The sequence shown here is derived from an EMBL/GenBank/DDBJ whole genome shotgun (WGS) entry which is preliminary data.</text>
</comment>
<protein>
    <submittedName>
        <fullName evidence="3">Extracellular solute-binding protein</fullName>
    </submittedName>
</protein>
<evidence type="ECO:0000313" key="4">
    <source>
        <dbReference type="Proteomes" id="UP000249886"/>
    </source>
</evidence>
<dbReference type="RefSeq" id="WP_005524028.1">
    <property type="nucleotide sequence ID" value="NZ_CP050134.2"/>
</dbReference>
<keyword evidence="1" id="KW-0732">Signal</keyword>
<dbReference type="PANTHER" id="PTHR30290:SF65">
    <property type="entry name" value="MONOACYL PHOSPHATIDYLINOSITOL TETRAMANNOSIDE-BINDING PROTEIN LPQW-RELATED"/>
    <property type="match status" value="1"/>
</dbReference>
<evidence type="ECO:0000259" key="2">
    <source>
        <dbReference type="Pfam" id="PF00496"/>
    </source>
</evidence>
<dbReference type="PIRSF" id="PIRSF002741">
    <property type="entry name" value="MppA"/>
    <property type="match status" value="1"/>
</dbReference>
<dbReference type="GO" id="GO:1904680">
    <property type="term" value="F:peptide transmembrane transporter activity"/>
    <property type="evidence" value="ECO:0007669"/>
    <property type="project" value="TreeGrafter"/>
</dbReference>
<dbReference type="InterPro" id="IPR000914">
    <property type="entry name" value="SBP_5_dom"/>
</dbReference>
<gene>
    <name evidence="3" type="primary">oppA_1</name>
    <name evidence="3" type="ORF">NCTC10254_00477</name>
</gene>
<proteinExistence type="predicted"/>
<feature type="signal peptide" evidence="1">
    <location>
        <begin position="1"/>
        <end position="22"/>
    </location>
</feature>
<dbReference type="Pfam" id="PF00496">
    <property type="entry name" value="SBP_bac_5"/>
    <property type="match status" value="1"/>
</dbReference>
<dbReference type="AlphaFoldDB" id="A0A6H9XQ54"/>
<accession>A0A6H9XQ54</accession>
<dbReference type="Gene3D" id="3.90.76.10">
    <property type="entry name" value="Dipeptide-binding Protein, Domain 1"/>
    <property type="match status" value="1"/>
</dbReference>
<evidence type="ECO:0000313" key="3">
    <source>
        <dbReference type="EMBL" id="SPW24112.1"/>
    </source>
</evidence>
<dbReference type="PROSITE" id="PS51257">
    <property type="entry name" value="PROKAR_LIPOPROTEIN"/>
    <property type="match status" value="1"/>
</dbReference>
<dbReference type="GO" id="GO:0043190">
    <property type="term" value="C:ATP-binding cassette (ABC) transporter complex"/>
    <property type="evidence" value="ECO:0007669"/>
    <property type="project" value="InterPro"/>
</dbReference>
<dbReference type="CDD" id="cd08501">
    <property type="entry name" value="PBP2_Lpqw"/>
    <property type="match status" value="1"/>
</dbReference>
<sequence>MVRKRYCAAIVAVVSAAALVLAGCSQSSQQEASSDSAGGVEIKLSGDYNPLERDQIKDGGELTLPIGEVTEQSNASHGNAVVDTNTLWYWYNPQLMLADGDGTPHPNPAYLTNVSAEEVDGKTVVTYDLNPDAVFNDGTAFDWHVFENTWKMSNGENPDVSINATDGYDLIESVTAGESDKQVVVTFKQPYPWWQALFSVPLHPAVADAQTFNEGYLKNPHPEWGSGPYKVDQFDYNSGTVSFVPNEKWWGEKPKLDKVTYRRMELQAAINAFQSGEIDATVVSDKDRLAVAKSMKDVNIQGTLQPTHWVLTANSKAPNLADVKVREALFTGINRETLAQIRFNGLGYKENLPGSFVMFQNQKGYEDNFGSVVQYDQDKAKQLLDDAGWAVGSDGIREKDGEKLTLRYVTFGDDNQGKSMAAATQKMLKDIGVDLQISERPSADFSKVVANLDFDFLTSGITSYDPYGVMYFKYTYGSDSQVNKSGTGTPELDEQIAELEKLPTQEEQIQKANELEKEALKQYGIMPYANGPRLVASKKTLANYGAMAFAVVPKENIGWAK</sequence>
<dbReference type="InterPro" id="IPR030678">
    <property type="entry name" value="Peptide/Ni-bd"/>
</dbReference>
<reference evidence="3 4" key="1">
    <citation type="submission" date="2018-06" db="EMBL/GenBank/DDBJ databases">
        <authorList>
            <consortium name="Pathogen Informatics"/>
            <person name="Doyle S."/>
        </authorList>
    </citation>
    <scope>NUCLEOTIDE SEQUENCE [LARGE SCALE GENOMIC DNA]</scope>
    <source>
        <strain evidence="3 4">NCTC10254</strain>
    </source>
</reference>
<dbReference type="SUPFAM" id="SSF53850">
    <property type="entry name" value="Periplasmic binding protein-like II"/>
    <property type="match status" value="1"/>
</dbReference>
<dbReference type="GO" id="GO:0042597">
    <property type="term" value="C:periplasmic space"/>
    <property type="evidence" value="ECO:0007669"/>
    <property type="project" value="UniProtKB-ARBA"/>
</dbReference>
<dbReference type="InterPro" id="IPR039424">
    <property type="entry name" value="SBP_5"/>
</dbReference>
<dbReference type="GeneID" id="84573087"/>
<organism evidence="3 4">
    <name type="scientific">Corynebacterium matruchotii</name>
    <dbReference type="NCBI Taxonomy" id="43768"/>
    <lineage>
        <taxon>Bacteria</taxon>
        <taxon>Bacillati</taxon>
        <taxon>Actinomycetota</taxon>
        <taxon>Actinomycetes</taxon>
        <taxon>Mycobacteriales</taxon>
        <taxon>Corynebacteriaceae</taxon>
        <taxon>Corynebacterium</taxon>
    </lineage>
</organism>
<name>A0A6H9XQ54_9CORY</name>
<dbReference type="Proteomes" id="UP000249886">
    <property type="component" value="Unassembled WGS sequence"/>
</dbReference>
<evidence type="ECO:0000256" key="1">
    <source>
        <dbReference type="SAM" id="SignalP"/>
    </source>
</evidence>